<accession>A0A0D6J9N8</accession>
<reference evidence="2" key="1">
    <citation type="submission" date="2015-02" db="EMBL/GenBank/DDBJ databases">
        <authorList>
            <person name="Chooi Y.-H."/>
        </authorList>
    </citation>
    <scope>NUCLEOTIDE SEQUENCE [LARGE SCALE GENOMIC DNA]</scope>
    <source>
        <strain evidence="2">strain Y</strain>
    </source>
</reference>
<dbReference type="EMBL" id="LN829119">
    <property type="protein sequence ID" value="CPR14931.1"/>
    <property type="molecule type" value="Genomic_DNA"/>
</dbReference>
<evidence type="ECO:0000313" key="1">
    <source>
        <dbReference type="EMBL" id="CPR14931.1"/>
    </source>
</evidence>
<organism evidence="1 2">
    <name type="scientific">Candidatus Filomicrobium marinum</name>
    <dbReference type="NCBI Taxonomy" id="1608628"/>
    <lineage>
        <taxon>Bacteria</taxon>
        <taxon>Pseudomonadati</taxon>
        <taxon>Pseudomonadota</taxon>
        <taxon>Alphaproteobacteria</taxon>
        <taxon>Hyphomicrobiales</taxon>
        <taxon>Hyphomicrobiaceae</taxon>
        <taxon>Filomicrobium</taxon>
    </lineage>
</organism>
<protein>
    <submittedName>
        <fullName evidence="1">Uncharacterized protein</fullName>
    </submittedName>
</protein>
<sequence>MQPYRIIVAFFTQELDYPLAFAQAINAYKVRPVGFQAQGCQQSLNFLLRYFMTEYRKCEGRFGDENIAVYGLECFARRVWAALIVSRNSNATSLILEYDLGGSQYVARGHEFQVETIDTVCFAVCDRFEPADGIGTVAEAHDRCGFARCQNSVMACTGVIGVTMGDDGARSGEMGIDEEIAGFAIQTRVRWIKPTFCDVSRVCHYRGTKFAYQASWLTKRVRDAGGSVILKRIFRR</sequence>
<gene>
    <name evidence="1" type="ORF">YBN1229_v1_0132</name>
</gene>
<dbReference type="AlphaFoldDB" id="A0A0D6J9N8"/>
<name>A0A0D6J9N8_9HYPH</name>
<dbReference type="KEGG" id="fil:BN1229_v1_0129"/>
<dbReference type="KEGG" id="fiy:BN1229_v1_0132"/>
<proteinExistence type="predicted"/>
<evidence type="ECO:0000313" key="2">
    <source>
        <dbReference type="Proteomes" id="UP000033187"/>
    </source>
</evidence>
<keyword evidence="2" id="KW-1185">Reference proteome</keyword>
<dbReference type="Proteomes" id="UP000033187">
    <property type="component" value="Chromosome 1"/>
</dbReference>